<name>A0A223D1Y7_9BACL</name>
<feature type="binding site" evidence="7">
    <location>
        <position position="8"/>
    </location>
    <ligand>
        <name>Fe cation</name>
        <dbReference type="ChEBI" id="CHEBI:24875"/>
        <label>1</label>
    </ligand>
</feature>
<comment type="similarity">
    <text evidence="5">Belongs to the YmdB-like family.</text>
</comment>
<gene>
    <name evidence="8" type="ORF">CIG75_11560</name>
</gene>
<comment type="cofactor">
    <cofactor evidence="1">
        <name>Fe(3+)</name>
        <dbReference type="ChEBI" id="CHEBI:29034"/>
    </cofactor>
</comment>
<dbReference type="InterPro" id="IPR005235">
    <property type="entry name" value="YmdB-like"/>
</dbReference>
<dbReference type="Proteomes" id="UP000214688">
    <property type="component" value="Chromosome"/>
</dbReference>
<feature type="binding site" evidence="7">
    <location>
        <position position="178"/>
    </location>
    <ligand>
        <name>Fe cation</name>
        <dbReference type="ChEBI" id="CHEBI:24875"/>
        <label>1</label>
    </ligand>
</feature>
<dbReference type="PANTHER" id="PTHR36303">
    <property type="entry name" value="2',3'-CYCLIC-NUCLEOTIDE 2'-PHOSPHODIESTERASE"/>
    <property type="match status" value="1"/>
</dbReference>
<dbReference type="PIRSF" id="PIRSF004789">
    <property type="entry name" value="DR1281"/>
    <property type="match status" value="1"/>
</dbReference>
<evidence type="ECO:0000313" key="8">
    <source>
        <dbReference type="EMBL" id="ASS75561.1"/>
    </source>
</evidence>
<keyword evidence="2 7" id="KW-0479">Metal-binding</keyword>
<evidence type="ECO:0000256" key="3">
    <source>
        <dbReference type="ARBA" id="ARBA00022801"/>
    </source>
</evidence>
<dbReference type="GO" id="GO:0004113">
    <property type="term" value="F:2',3'-cyclic-nucleotide 3'-phosphodiesterase activity"/>
    <property type="evidence" value="ECO:0007669"/>
    <property type="project" value="TreeGrafter"/>
</dbReference>
<dbReference type="EMBL" id="CP022657">
    <property type="protein sequence ID" value="ASS75561.1"/>
    <property type="molecule type" value="Genomic_DNA"/>
</dbReference>
<dbReference type="OrthoDB" id="9801109at2"/>
<keyword evidence="3" id="KW-0378">Hydrolase</keyword>
<reference evidence="8 9" key="1">
    <citation type="journal article" date="2015" name="Int. J. Syst. Evol. Microbiol.">
        <title>Tumebacillus algifaecis sp. nov., isolated from decomposing algal scum.</title>
        <authorList>
            <person name="Wu Y.F."/>
            <person name="Zhang B."/>
            <person name="Xing P."/>
            <person name="Wu Q.L."/>
            <person name="Liu S.J."/>
        </authorList>
    </citation>
    <scope>NUCLEOTIDE SEQUENCE [LARGE SCALE GENOMIC DNA]</scope>
    <source>
        <strain evidence="8 9">THMBR28</strain>
    </source>
</reference>
<dbReference type="NCBIfam" id="TIGR00282">
    <property type="entry name" value="TIGR00282 family metallophosphoesterase"/>
    <property type="match status" value="1"/>
</dbReference>
<evidence type="ECO:0000256" key="6">
    <source>
        <dbReference type="PIRSR" id="PIRSR004789-50"/>
    </source>
</evidence>
<dbReference type="SUPFAM" id="SSF56300">
    <property type="entry name" value="Metallo-dependent phosphatases"/>
    <property type="match status" value="1"/>
</dbReference>
<evidence type="ECO:0000256" key="2">
    <source>
        <dbReference type="ARBA" id="ARBA00022723"/>
    </source>
</evidence>
<evidence type="ECO:0000256" key="5">
    <source>
        <dbReference type="ARBA" id="ARBA00061401"/>
    </source>
</evidence>
<feature type="binding site" evidence="7">
    <location>
        <position position="176"/>
    </location>
    <ligand>
        <name>Fe cation</name>
        <dbReference type="ChEBI" id="CHEBI:24875"/>
        <label>2</label>
    </ligand>
</feature>
<evidence type="ECO:0000313" key="9">
    <source>
        <dbReference type="Proteomes" id="UP000214688"/>
    </source>
</evidence>
<proteinExistence type="inferred from homology"/>
<dbReference type="AlphaFoldDB" id="A0A223D1Y7"/>
<feature type="active site" description="Proton donor" evidence="6">
    <location>
        <position position="69"/>
    </location>
</feature>
<dbReference type="FunFam" id="3.60.21.10:FF:000016">
    <property type="entry name" value="Putative metallophosphoesterase"/>
    <property type="match status" value="1"/>
</dbReference>
<feature type="binding site" evidence="7">
    <location>
        <position position="39"/>
    </location>
    <ligand>
        <name>Fe cation</name>
        <dbReference type="ChEBI" id="CHEBI:24875"/>
        <label>1</label>
    </ligand>
</feature>
<feature type="binding site" evidence="7">
    <location>
        <position position="68"/>
    </location>
    <ligand>
        <name>Fe cation</name>
        <dbReference type="ChEBI" id="CHEBI:24875"/>
        <label>2</label>
    </ligand>
</feature>
<feature type="binding site" evidence="7">
    <location>
        <position position="39"/>
    </location>
    <ligand>
        <name>Fe cation</name>
        <dbReference type="ChEBI" id="CHEBI:24875"/>
        <label>2</label>
    </ligand>
</feature>
<keyword evidence="4" id="KW-0408">Iron</keyword>
<accession>A0A223D1Y7</accession>
<organism evidence="8 9">
    <name type="scientific">Tumebacillus algifaecis</name>
    <dbReference type="NCBI Taxonomy" id="1214604"/>
    <lineage>
        <taxon>Bacteria</taxon>
        <taxon>Bacillati</taxon>
        <taxon>Bacillota</taxon>
        <taxon>Bacilli</taxon>
        <taxon>Bacillales</taxon>
        <taxon>Alicyclobacillaceae</taxon>
        <taxon>Tumebacillus</taxon>
    </lineage>
</organism>
<dbReference type="CDD" id="cd07382">
    <property type="entry name" value="MPP_DR1281"/>
    <property type="match status" value="1"/>
</dbReference>
<dbReference type="GO" id="GO:0046872">
    <property type="term" value="F:metal ion binding"/>
    <property type="evidence" value="ECO:0007669"/>
    <property type="project" value="UniProtKB-KW"/>
</dbReference>
<feature type="binding site" evidence="7">
    <location>
        <position position="40"/>
    </location>
    <ligand>
        <name>Fe cation</name>
        <dbReference type="ChEBI" id="CHEBI:24875"/>
        <label>1</label>
    </ligand>
</feature>
<evidence type="ECO:0000256" key="7">
    <source>
        <dbReference type="PIRSR" id="PIRSR004789-51"/>
    </source>
</evidence>
<evidence type="ECO:0000256" key="4">
    <source>
        <dbReference type="ARBA" id="ARBA00023004"/>
    </source>
</evidence>
<dbReference type="KEGG" id="tab:CIG75_11560"/>
<feature type="binding site" evidence="7">
    <location>
        <position position="151"/>
    </location>
    <ligand>
        <name>Fe cation</name>
        <dbReference type="ChEBI" id="CHEBI:24875"/>
        <label>2</label>
    </ligand>
</feature>
<sequence>MRILFLGDIVGHPGKQMVEQWVPKLIKHFQPDITIANAENIAPNGRGLTERLAEALFDVEVDILTLGNHAFDHKESLPLISTDRRIVRPANYPAGTPGQGYTLCRAGNSQIAIINLLGRAFLGDYDDPFRTADRILEEIGDKTKHIFLDIHAEATSEKAALANYLAGRVSAVVGTHTHVQTADERILAGGTAFLTDVGMCGPYDSIIGFHKDGVIQKFLTQMPSRFEVPQGEAQLHGVYIETNDLGKAVSISRISITPDRPWNTNSDLKQF</sequence>
<dbReference type="PANTHER" id="PTHR36303:SF1">
    <property type="entry name" value="2',3'-CYCLIC-NUCLEOTIDE 2'-PHOSPHODIESTERASE"/>
    <property type="match status" value="1"/>
</dbReference>
<evidence type="ECO:0000256" key="1">
    <source>
        <dbReference type="ARBA" id="ARBA00001965"/>
    </source>
</evidence>
<keyword evidence="9" id="KW-1185">Reference proteome</keyword>
<protein>
    <submittedName>
        <fullName evidence="8">TIGR00282 family metallophosphoesterase</fullName>
    </submittedName>
</protein>
<dbReference type="RefSeq" id="WP_094236804.1">
    <property type="nucleotide sequence ID" value="NZ_CP022657.1"/>
</dbReference>
<dbReference type="Gene3D" id="3.60.21.10">
    <property type="match status" value="1"/>
</dbReference>
<dbReference type="Pfam" id="PF13277">
    <property type="entry name" value="YmdB"/>
    <property type="match status" value="1"/>
</dbReference>
<dbReference type="InterPro" id="IPR029052">
    <property type="entry name" value="Metallo-depent_PP-like"/>
</dbReference>